<accession>A0ACB8FJW0</accession>
<evidence type="ECO:0000313" key="1">
    <source>
        <dbReference type="EMBL" id="KAH8005756.1"/>
    </source>
</evidence>
<evidence type="ECO:0000313" key="2">
    <source>
        <dbReference type="Proteomes" id="UP000827872"/>
    </source>
</evidence>
<sequence length="87" mass="9537">MERSSLLQLIQEQLDPENTGFVGVETFASLVHSHELPLDPAKLEMLVALAHSNDEGQICYQELVDLVSGVSTIEATLWLCRKGGVSQ</sequence>
<gene>
    <name evidence="1" type="primary">RHBDL1_1</name>
    <name evidence="1" type="ORF">K3G42_031081</name>
</gene>
<dbReference type="Proteomes" id="UP000827872">
    <property type="component" value="Linkage Group LG04"/>
</dbReference>
<protein>
    <submittedName>
        <fullName evidence="1">Rhomboid- protein 1</fullName>
    </submittedName>
</protein>
<reference evidence="1" key="1">
    <citation type="submission" date="2021-08" db="EMBL/GenBank/DDBJ databases">
        <title>The first chromosome-level gecko genome reveals the dynamic sex chromosomes of Neotropical dwarf geckos (Sphaerodactylidae: Sphaerodactylus).</title>
        <authorList>
            <person name="Pinto B.J."/>
            <person name="Keating S.E."/>
            <person name="Gamble T."/>
        </authorList>
    </citation>
    <scope>NUCLEOTIDE SEQUENCE</scope>
    <source>
        <strain evidence="1">TG3544</strain>
    </source>
</reference>
<keyword evidence="2" id="KW-1185">Reference proteome</keyword>
<comment type="caution">
    <text evidence="1">The sequence shown here is derived from an EMBL/GenBank/DDBJ whole genome shotgun (WGS) entry which is preliminary data.</text>
</comment>
<name>A0ACB8FJW0_9SAUR</name>
<organism evidence="1 2">
    <name type="scientific">Sphaerodactylus townsendi</name>
    <dbReference type="NCBI Taxonomy" id="933632"/>
    <lineage>
        <taxon>Eukaryota</taxon>
        <taxon>Metazoa</taxon>
        <taxon>Chordata</taxon>
        <taxon>Craniata</taxon>
        <taxon>Vertebrata</taxon>
        <taxon>Euteleostomi</taxon>
        <taxon>Lepidosauria</taxon>
        <taxon>Squamata</taxon>
        <taxon>Bifurcata</taxon>
        <taxon>Gekkota</taxon>
        <taxon>Sphaerodactylidae</taxon>
        <taxon>Sphaerodactylus</taxon>
    </lineage>
</organism>
<proteinExistence type="predicted"/>
<dbReference type="EMBL" id="CM037617">
    <property type="protein sequence ID" value="KAH8005756.1"/>
    <property type="molecule type" value="Genomic_DNA"/>
</dbReference>